<keyword evidence="5" id="KW-1185">Reference proteome</keyword>
<dbReference type="InterPro" id="IPR011098">
    <property type="entry name" value="G5_dom"/>
</dbReference>
<dbReference type="RefSeq" id="WP_269883437.1">
    <property type="nucleotide sequence ID" value="NZ_JAQAGZ010000014.1"/>
</dbReference>
<gene>
    <name evidence="4" type="ORF">O9H85_21295</name>
</gene>
<evidence type="ECO:0000256" key="1">
    <source>
        <dbReference type="ARBA" id="ARBA00022729"/>
    </source>
</evidence>
<protein>
    <submittedName>
        <fullName evidence="4">VanW family protein</fullName>
    </submittedName>
</protein>
<dbReference type="Proteomes" id="UP001527882">
    <property type="component" value="Unassembled WGS sequence"/>
</dbReference>
<proteinExistence type="predicted"/>
<feature type="region of interest" description="Disordered" evidence="2">
    <location>
        <begin position="206"/>
        <end position="229"/>
    </location>
</feature>
<evidence type="ECO:0000313" key="5">
    <source>
        <dbReference type="Proteomes" id="UP001527882"/>
    </source>
</evidence>
<keyword evidence="1" id="KW-0732">Signal</keyword>
<dbReference type="Gene3D" id="2.20.230.10">
    <property type="entry name" value="Resuscitation-promoting factor rpfb"/>
    <property type="match status" value="1"/>
</dbReference>
<dbReference type="InterPro" id="IPR052913">
    <property type="entry name" value="Glycopeptide_resist_protein"/>
</dbReference>
<reference evidence="4 5" key="1">
    <citation type="submission" date="2022-12" db="EMBL/GenBank/DDBJ databases">
        <title>Draft genome sequence of Paenibacillus sp. dW9.</title>
        <authorList>
            <person name="Choi E.-W."/>
            <person name="Kim D.-U."/>
        </authorList>
    </citation>
    <scope>NUCLEOTIDE SEQUENCE [LARGE SCALE GENOMIC DNA]</scope>
    <source>
        <strain evidence="5">dW9</strain>
    </source>
</reference>
<feature type="region of interest" description="Disordered" evidence="2">
    <location>
        <begin position="490"/>
        <end position="523"/>
    </location>
</feature>
<dbReference type="PANTHER" id="PTHR35788">
    <property type="entry name" value="EXPORTED PROTEIN-RELATED"/>
    <property type="match status" value="1"/>
</dbReference>
<dbReference type="InterPro" id="IPR007391">
    <property type="entry name" value="Vancomycin_resist_VanW"/>
</dbReference>
<evidence type="ECO:0000256" key="2">
    <source>
        <dbReference type="SAM" id="MobiDB-lite"/>
    </source>
</evidence>
<feature type="domain" description="G5" evidence="3">
    <location>
        <begin position="416"/>
        <end position="497"/>
    </location>
</feature>
<dbReference type="SMART" id="SM01208">
    <property type="entry name" value="G5"/>
    <property type="match status" value="1"/>
</dbReference>
<dbReference type="Pfam" id="PF04294">
    <property type="entry name" value="VanW"/>
    <property type="match status" value="1"/>
</dbReference>
<dbReference type="EMBL" id="JAQAGZ010000014">
    <property type="protein sequence ID" value="MCZ8514910.1"/>
    <property type="molecule type" value="Genomic_DNA"/>
</dbReference>
<name>A0ABT4QDJ5_9BACL</name>
<comment type="caution">
    <text evidence="4">The sequence shown here is derived from an EMBL/GenBank/DDBJ whole genome shotgun (WGS) entry which is preliminary data.</text>
</comment>
<accession>A0ABT4QDJ5</accession>
<evidence type="ECO:0000313" key="4">
    <source>
        <dbReference type="EMBL" id="MCZ8514910.1"/>
    </source>
</evidence>
<dbReference type="Pfam" id="PF07501">
    <property type="entry name" value="G5"/>
    <property type="match status" value="1"/>
</dbReference>
<sequence length="523" mass="57454">MFRFPFRWSWALILALILLVSALASIAVYGSLSRLPAGLKVEDWAVGSLRISDFERQWADKKARLAEQPIALTVHDGTVAGTQVRTLQQLGLQTDESFIAGQLRLLREGSPFRRALYRWKMRNAVWSWHREISMDVLTASLKEAFPQVYARQPVNAKRLFLEGDAISYTAEAGALRIDEAELKERLELLLPTWGSVKWTASLPLCGTGETKSTGTTEPEPEQQAETVSASAAPPAVPLSVPMKTIQPQVTVQSLQAQGIVRKISEFTTSYPQNAVPGMNGEGRIHNVRSTAASIHDVLLKPGEVFDYAPYIQATEKKFGFKEAPVIVNGKLVPGIGGGICQVSSTLYNAVLRAGLAIIERRNHSLPVSYVPLGQDATFASGHIGFKFKNSTDHYLLIRTMSDDRSVTVKLFGQTPQDITYDVESKTLETLQPPVKYVLNPSLKVGKQETVVQGKPGYIVETYRIKKQNGVIIGRERVSRDTYSAQPTIVSVNNGGSGGQDHTPPAPGNDEPFVEDGIQGPMFR</sequence>
<evidence type="ECO:0000259" key="3">
    <source>
        <dbReference type="PROSITE" id="PS51109"/>
    </source>
</evidence>
<dbReference type="PANTHER" id="PTHR35788:SF1">
    <property type="entry name" value="EXPORTED PROTEIN"/>
    <property type="match status" value="1"/>
</dbReference>
<dbReference type="PROSITE" id="PS51109">
    <property type="entry name" value="G5"/>
    <property type="match status" value="1"/>
</dbReference>
<organism evidence="4 5">
    <name type="scientific">Paenibacillus gyeongsangnamensis</name>
    <dbReference type="NCBI Taxonomy" id="3388067"/>
    <lineage>
        <taxon>Bacteria</taxon>
        <taxon>Bacillati</taxon>
        <taxon>Bacillota</taxon>
        <taxon>Bacilli</taxon>
        <taxon>Bacillales</taxon>
        <taxon>Paenibacillaceae</taxon>
        <taxon>Paenibacillus</taxon>
    </lineage>
</organism>